<dbReference type="Proteomes" id="UP001549257">
    <property type="component" value="Unassembled WGS sequence"/>
</dbReference>
<keyword evidence="1" id="KW-0472">Membrane</keyword>
<proteinExistence type="predicted"/>
<dbReference type="EMBL" id="JBEPSJ010000005">
    <property type="protein sequence ID" value="MET4583752.1"/>
    <property type="molecule type" value="Genomic_DNA"/>
</dbReference>
<protein>
    <submittedName>
        <fullName evidence="2">Uncharacterized protein</fullName>
    </submittedName>
</protein>
<comment type="caution">
    <text evidence="2">The sequence shown here is derived from an EMBL/GenBank/DDBJ whole genome shotgun (WGS) entry which is preliminary data.</text>
</comment>
<organism evidence="2 3">
    <name type="scientific">Conyzicola nivalis</name>
    <dbReference type="NCBI Taxonomy" id="1477021"/>
    <lineage>
        <taxon>Bacteria</taxon>
        <taxon>Bacillati</taxon>
        <taxon>Actinomycetota</taxon>
        <taxon>Actinomycetes</taxon>
        <taxon>Micrococcales</taxon>
        <taxon>Microbacteriaceae</taxon>
        <taxon>Conyzicola</taxon>
    </lineage>
</organism>
<keyword evidence="1" id="KW-0812">Transmembrane</keyword>
<evidence type="ECO:0000313" key="2">
    <source>
        <dbReference type="EMBL" id="MET4583752.1"/>
    </source>
</evidence>
<feature type="transmembrane region" description="Helical" evidence="1">
    <location>
        <begin position="6"/>
        <end position="29"/>
    </location>
</feature>
<accession>A0ABV2QTI2</accession>
<evidence type="ECO:0000313" key="3">
    <source>
        <dbReference type="Proteomes" id="UP001549257"/>
    </source>
</evidence>
<keyword evidence="3" id="KW-1185">Reference proteome</keyword>
<evidence type="ECO:0000256" key="1">
    <source>
        <dbReference type="SAM" id="Phobius"/>
    </source>
</evidence>
<sequence length="234" mass="26733">MTSAFSWVDLVSLLVALVSLGVTAAIFFVGRRLSFRQQRDRAREMEAQAWKILRPIRLEGLNSKIIVMNVARYRRGYNGSNNVTLRGGAYSGAEIIEIVHGGIEVITQGVSSYYATDGRRTLTVTDQKAPNVIEVGHIPWEWIEDIVPEGDGFDGAPIVFVNHRAAGRRPYNFVTYKEGVPVAFGPNGRDYYRPVSELGTLRPPFLRDWWRFLKFWWQTRRRERLSLRAFGNPD</sequence>
<name>A0ABV2QTI2_9MICO</name>
<gene>
    <name evidence="2" type="ORF">ABIE21_003283</name>
</gene>
<dbReference type="RefSeq" id="WP_354025926.1">
    <property type="nucleotide sequence ID" value="NZ_JBEPSJ010000005.1"/>
</dbReference>
<keyword evidence="1" id="KW-1133">Transmembrane helix</keyword>
<reference evidence="2 3" key="1">
    <citation type="submission" date="2024-06" db="EMBL/GenBank/DDBJ databases">
        <title>Sorghum-associated microbial communities from plants grown in Nebraska, USA.</title>
        <authorList>
            <person name="Schachtman D."/>
        </authorList>
    </citation>
    <scope>NUCLEOTIDE SEQUENCE [LARGE SCALE GENOMIC DNA]</scope>
    <source>
        <strain evidence="2 3">2857</strain>
    </source>
</reference>